<dbReference type="InterPro" id="IPR004046">
    <property type="entry name" value="GST_C"/>
</dbReference>
<dbReference type="InterPro" id="IPR036249">
    <property type="entry name" value="Thioredoxin-like_sf"/>
</dbReference>
<proteinExistence type="inferred from homology"/>
<dbReference type="Pfam" id="PF00043">
    <property type="entry name" value="GST_C"/>
    <property type="match status" value="1"/>
</dbReference>
<dbReference type="InterPro" id="IPR040079">
    <property type="entry name" value="Glutathione_S-Trfase"/>
</dbReference>
<dbReference type="InterPro" id="IPR004045">
    <property type="entry name" value="Glutathione_S-Trfase_N"/>
</dbReference>
<evidence type="ECO:0000256" key="1">
    <source>
        <dbReference type="ARBA" id="ARBA00010128"/>
    </source>
</evidence>
<dbReference type="PANTHER" id="PTHR43900:SF77">
    <property type="entry name" value="GLUTATHIONE TRANSFERASE"/>
    <property type="match status" value="1"/>
</dbReference>
<dbReference type="AlphaFoldDB" id="R7W5M2"/>
<evidence type="ECO:0000313" key="6">
    <source>
        <dbReference type="EnsemblPlants" id="EMT02746"/>
    </source>
</evidence>
<dbReference type="SFLD" id="SFLDS00019">
    <property type="entry name" value="Glutathione_Transferase_(cytos"/>
    <property type="match status" value="1"/>
</dbReference>
<dbReference type="EC" id="2.5.1.18" evidence="2"/>
<dbReference type="InterPro" id="IPR036282">
    <property type="entry name" value="Glutathione-S-Trfase_C_sf"/>
</dbReference>
<dbReference type="InterPro" id="IPR010987">
    <property type="entry name" value="Glutathione-S-Trfase_C-like"/>
</dbReference>
<dbReference type="Gene3D" id="1.20.1050.10">
    <property type="match status" value="1"/>
</dbReference>
<sequence>MVAAVKVYGAARGWNIARVLLSLEEASVEYEVVAVDFAAAEHKSPAHLARNLLYTLRLLAKLNIARVLLSLEEASVEYEVVAVDFAAAEHKSPAHLARNLLYTLRLLAKFQSGASQISILSNIHSVRCQSWRMVISASGRRAITKYVCRKYKPEFLRVGNQELEGSAMVDMWMEVQAHHYSPIMDAILMEVRIRPIFGQRVDESAVEGNIEKLKKVLEVYQSRLSSSRYLAGDFISLADLNHVSTMLCLGVTTYRSVLDAYPRVRAWWDGLRARPAIYPSYGSNELNGQKFLLKLNIVWKAHQAASAMGATLRQRIGAL</sequence>
<evidence type="ECO:0000256" key="2">
    <source>
        <dbReference type="ARBA" id="ARBA00012452"/>
    </source>
</evidence>
<evidence type="ECO:0000256" key="4">
    <source>
        <dbReference type="ARBA" id="ARBA00047960"/>
    </source>
</evidence>
<dbReference type="EnsemblPlants" id="EMT02746">
    <property type="protein sequence ID" value="EMT02746"/>
    <property type="gene ID" value="F775_52200"/>
</dbReference>
<keyword evidence="3" id="KW-0808">Transferase</keyword>
<protein>
    <recommendedName>
        <fullName evidence="2">glutathione transferase</fullName>
        <ecNumber evidence="2">2.5.1.18</ecNumber>
    </recommendedName>
</protein>
<dbReference type="ExpressionAtlas" id="R7W5M2">
    <property type="expression patterns" value="baseline"/>
</dbReference>
<dbReference type="GO" id="GO:0043295">
    <property type="term" value="F:glutathione binding"/>
    <property type="evidence" value="ECO:0007669"/>
    <property type="project" value="TreeGrafter"/>
</dbReference>
<evidence type="ECO:0000256" key="3">
    <source>
        <dbReference type="ARBA" id="ARBA00022679"/>
    </source>
</evidence>
<reference evidence="6" key="1">
    <citation type="submission" date="2015-06" db="UniProtKB">
        <authorList>
            <consortium name="EnsemblPlants"/>
        </authorList>
    </citation>
    <scope>IDENTIFICATION</scope>
</reference>
<comment type="catalytic activity">
    <reaction evidence="4">
        <text>RX + glutathione = an S-substituted glutathione + a halide anion + H(+)</text>
        <dbReference type="Rhea" id="RHEA:16437"/>
        <dbReference type="ChEBI" id="CHEBI:15378"/>
        <dbReference type="ChEBI" id="CHEBI:16042"/>
        <dbReference type="ChEBI" id="CHEBI:17792"/>
        <dbReference type="ChEBI" id="CHEBI:57925"/>
        <dbReference type="ChEBI" id="CHEBI:90779"/>
        <dbReference type="EC" id="2.5.1.18"/>
    </reaction>
</comment>
<dbReference type="SUPFAM" id="SSF52833">
    <property type="entry name" value="Thioredoxin-like"/>
    <property type="match status" value="1"/>
</dbReference>
<dbReference type="GO" id="GO:0005737">
    <property type="term" value="C:cytoplasm"/>
    <property type="evidence" value="ECO:0007669"/>
    <property type="project" value="TreeGrafter"/>
</dbReference>
<dbReference type="FunFam" id="1.20.1050.10:FF:000004">
    <property type="entry name" value="Glutathione S-transferase F2"/>
    <property type="match status" value="1"/>
</dbReference>
<evidence type="ECO:0000259" key="5">
    <source>
        <dbReference type="PROSITE" id="PS50405"/>
    </source>
</evidence>
<comment type="similarity">
    <text evidence="1">Belongs to the GST superfamily. Phi family.</text>
</comment>
<organism evidence="6">
    <name type="scientific">Aegilops tauschii</name>
    <name type="common">Tausch's goatgrass</name>
    <name type="synonym">Aegilops squarrosa</name>
    <dbReference type="NCBI Taxonomy" id="37682"/>
    <lineage>
        <taxon>Eukaryota</taxon>
        <taxon>Viridiplantae</taxon>
        <taxon>Streptophyta</taxon>
        <taxon>Embryophyta</taxon>
        <taxon>Tracheophyta</taxon>
        <taxon>Spermatophyta</taxon>
        <taxon>Magnoliopsida</taxon>
        <taxon>Liliopsida</taxon>
        <taxon>Poales</taxon>
        <taxon>Poaceae</taxon>
        <taxon>BOP clade</taxon>
        <taxon>Pooideae</taxon>
        <taxon>Triticodae</taxon>
        <taxon>Triticeae</taxon>
        <taxon>Triticinae</taxon>
        <taxon>Aegilops</taxon>
    </lineage>
</organism>
<feature type="domain" description="GST C-terminal" evidence="5">
    <location>
        <begin position="162"/>
        <end position="291"/>
    </location>
</feature>
<name>R7W5M2_AEGTA</name>
<dbReference type="PROSITE" id="PS50405">
    <property type="entry name" value="GST_CTER"/>
    <property type="match status" value="1"/>
</dbReference>
<accession>R7W5M2</accession>
<dbReference type="SUPFAM" id="SSF47616">
    <property type="entry name" value="GST C-terminal domain-like"/>
    <property type="match status" value="1"/>
</dbReference>
<dbReference type="Gene3D" id="3.40.30.10">
    <property type="entry name" value="Glutaredoxin"/>
    <property type="match status" value="2"/>
</dbReference>
<dbReference type="GO" id="GO:0009636">
    <property type="term" value="P:response to toxic substance"/>
    <property type="evidence" value="ECO:0007669"/>
    <property type="project" value="UniProtKB-ARBA"/>
</dbReference>
<dbReference type="GO" id="GO:0006749">
    <property type="term" value="P:glutathione metabolic process"/>
    <property type="evidence" value="ECO:0007669"/>
    <property type="project" value="TreeGrafter"/>
</dbReference>
<dbReference type="GO" id="GO:0004364">
    <property type="term" value="F:glutathione transferase activity"/>
    <property type="evidence" value="ECO:0007669"/>
    <property type="project" value="UniProtKB-EC"/>
</dbReference>
<dbReference type="Pfam" id="PF02798">
    <property type="entry name" value="GST_N"/>
    <property type="match status" value="2"/>
</dbReference>
<dbReference type="PANTHER" id="PTHR43900">
    <property type="entry name" value="GLUTATHIONE S-TRANSFERASE RHO"/>
    <property type="match status" value="1"/>
</dbReference>
<dbReference type="SFLD" id="SFLDG00358">
    <property type="entry name" value="Main_(cytGST)"/>
    <property type="match status" value="1"/>
</dbReference>